<organism evidence="1 2">
    <name type="scientific">Symbiodinium necroappetens</name>
    <dbReference type="NCBI Taxonomy" id="1628268"/>
    <lineage>
        <taxon>Eukaryota</taxon>
        <taxon>Sar</taxon>
        <taxon>Alveolata</taxon>
        <taxon>Dinophyceae</taxon>
        <taxon>Suessiales</taxon>
        <taxon>Symbiodiniaceae</taxon>
        <taxon>Symbiodinium</taxon>
    </lineage>
</organism>
<dbReference type="Proteomes" id="UP000601435">
    <property type="component" value="Unassembled WGS sequence"/>
</dbReference>
<evidence type="ECO:0008006" key="3">
    <source>
        <dbReference type="Google" id="ProtNLM"/>
    </source>
</evidence>
<dbReference type="OrthoDB" id="413463at2759"/>
<accession>A0A812THZ1</accession>
<evidence type="ECO:0000313" key="1">
    <source>
        <dbReference type="EMBL" id="CAE7536462.1"/>
    </source>
</evidence>
<name>A0A812THZ1_9DINO</name>
<sequence length="332" mass="37623">MASALRAVNFLEGLSYPHHPVFMQFPSVSYPVSEDFLVELGGLRVPIHLDCDRNRSAHWNEYGCMNYFYASPGRWTNCYLHEAYVHGGMPYMEPSLPIIDEEYSEYVAVYQAILRARGSYVMAELGARWGTWGARAAAALAMLNPMPYVLHFVESDPTYCRELSNVMALNRFSYSLDCDKASHEGLAKWILSQDHVDLLDLDVQGAEKDLMSDPALLEAIASKVYRLVVGTHSPEIHAEIVARFGSWIVIYNMPYAPDKQCIRKFLRGAHGEAGVDVAHVRQILERGCFNWSPWGRIPNWDGELIVDNPRFVAATRHFSMSDQELIADELLE</sequence>
<protein>
    <recommendedName>
        <fullName evidence="3">Methyltransferase FkbM domain-containing protein</fullName>
    </recommendedName>
</protein>
<keyword evidence="2" id="KW-1185">Reference proteome</keyword>
<proteinExistence type="predicted"/>
<dbReference type="EMBL" id="CAJNJA010025031">
    <property type="protein sequence ID" value="CAE7536462.1"/>
    <property type="molecule type" value="Genomic_DNA"/>
</dbReference>
<gene>
    <name evidence="1" type="ORF">SNEC2469_LOCUS15432</name>
</gene>
<evidence type="ECO:0000313" key="2">
    <source>
        <dbReference type="Proteomes" id="UP000601435"/>
    </source>
</evidence>
<dbReference type="AlphaFoldDB" id="A0A812THZ1"/>
<comment type="caution">
    <text evidence="1">The sequence shown here is derived from an EMBL/GenBank/DDBJ whole genome shotgun (WGS) entry which is preliminary data.</text>
</comment>
<reference evidence="1" key="1">
    <citation type="submission" date="2021-02" db="EMBL/GenBank/DDBJ databases">
        <authorList>
            <person name="Dougan E. K."/>
            <person name="Rhodes N."/>
            <person name="Thang M."/>
            <person name="Chan C."/>
        </authorList>
    </citation>
    <scope>NUCLEOTIDE SEQUENCE</scope>
</reference>